<organism evidence="2 3">
    <name type="scientific">Streptomyces gottesmaniae</name>
    <dbReference type="NCBI Taxonomy" id="3075518"/>
    <lineage>
        <taxon>Bacteria</taxon>
        <taxon>Bacillati</taxon>
        <taxon>Actinomycetota</taxon>
        <taxon>Actinomycetes</taxon>
        <taxon>Kitasatosporales</taxon>
        <taxon>Streptomycetaceae</taxon>
        <taxon>Streptomyces</taxon>
    </lineage>
</organism>
<evidence type="ECO:0000313" key="2">
    <source>
        <dbReference type="EMBL" id="MDT0572300.1"/>
    </source>
</evidence>
<dbReference type="Pfam" id="PF13304">
    <property type="entry name" value="AAA_21"/>
    <property type="match status" value="1"/>
</dbReference>
<dbReference type="RefSeq" id="WP_078937054.1">
    <property type="nucleotide sequence ID" value="NZ_JAVRFJ010000037.1"/>
</dbReference>
<dbReference type="InterPro" id="IPR003593">
    <property type="entry name" value="AAA+_ATPase"/>
</dbReference>
<dbReference type="Gene3D" id="3.40.50.300">
    <property type="entry name" value="P-loop containing nucleotide triphosphate hydrolases"/>
    <property type="match status" value="1"/>
</dbReference>
<evidence type="ECO:0000313" key="3">
    <source>
        <dbReference type="Proteomes" id="UP001180737"/>
    </source>
</evidence>
<dbReference type="EMBL" id="JAVRFJ010000037">
    <property type="protein sequence ID" value="MDT0572300.1"/>
    <property type="molecule type" value="Genomic_DNA"/>
</dbReference>
<dbReference type="CDD" id="cd00267">
    <property type="entry name" value="ABC_ATPase"/>
    <property type="match status" value="1"/>
</dbReference>
<proteinExistence type="predicted"/>
<comment type="caution">
    <text evidence="2">The sequence shown here is derived from an EMBL/GenBank/DDBJ whole genome shotgun (WGS) entry which is preliminary data.</text>
</comment>
<dbReference type="InterPro" id="IPR003959">
    <property type="entry name" value="ATPase_AAA_core"/>
</dbReference>
<gene>
    <name evidence="2" type="ORF">RM704_33410</name>
</gene>
<dbReference type="Proteomes" id="UP001180737">
    <property type="component" value="Unassembled WGS sequence"/>
</dbReference>
<dbReference type="PANTHER" id="PTHR43581">
    <property type="entry name" value="ATP/GTP PHOSPHATASE"/>
    <property type="match status" value="1"/>
</dbReference>
<keyword evidence="3" id="KW-1185">Reference proteome</keyword>
<dbReference type="SUPFAM" id="SSF52540">
    <property type="entry name" value="P-loop containing nucleoside triphosphate hydrolases"/>
    <property type="match status" value="1"/>
</dbReference>
<dbReference type="InterPro" id="IPR027417">
    <property type="entry name" value="P-loop_NTPase"/>
</dbReference>
<feature type="domain" description="AAA+ ATPase" evidence="1">
    <location>
        <begin position="49"/>
        <end position="338"/>
    </location>
</feature>
<reference evidence="2" key="1">
    <citation type="submission" date="2024-05" db="EMBL/GenBank/DDBJ databases">
        <title>30 novel species of actinomycetes from the DSMZ collection.</title>
        <authorList>
            <person name="Nouioui I."/>
        </authorList>
    </citation>
    <scope>NUCLEOTIDE SEQUENCE</scope>
    <source>
        <strain evidence="2">DSM 3412</strain>
    </source>
</reference>
<dbReference type="InterPro" id="IPR051396">
    <property type="entry name" value="Bact_Antivir_Def_Nuclease"/>
</dbReference>
<evidence type="ECO:0000259" key="1">
    <source>
        <dbReference type="SMART" id="SM00382"/>
    </source>
</evidence>
<dbReference type="SMART" id="SM00382">
    <property type="entry name" value="AAA"/>
    <property type="match status" value="1"/>
</dbReference>
<sequence>MGDMIQLGGQLVEAQQFLPAELLGGDVSNFHLAVKSAQLRSGSRIDFSERGVTVIVGSNNVGKTTLIRELVNRLSAQMGADPNAYKIVESIDLGEQSSTKDLFAWFMVNATYKTEGHQAGFVRGARQNPFNVLSMASVWDSGAIGKDRLWDIASYLVHHSTPFDRMSQVGGAPIRPNFTDPPQQPMHYFQDSEELRQEIDSYSQRVFGEHLTVDYLSANSHFRVGRTAIPAPPIDRVSQEYRRELATLPSLHEQGDGMRSLLGLLIPLVTTPFPIVLVDEPEAFLHPPQAVALGKILGELAERKHMQIILATHDKNLLAGLMGSGAPVSVVRIDRRGDEVRSNQLNNEDLREIWKNPTLKYSNALDGLFHKLVVIAEADPDCRFYAAALEHFLKSSSNTLQLSADDVLFVPSGGLGEMPKLASALRKLSVPVVVSPDMDVFSNQATVRKLIATLGGAWGDFEALDRNLRAPFSSPRSPRTVGAVLNSIQVALQGHENEKYSTNHRKSVEAELHVDSVWREVKRYGLKGFRGQSRLAAIEFMEKASKVGFVPVHAGELESLSDVAVAKGPEWLPAALEARSHESADAQRHVQNILASSLVVMEH</sequence>
<dbReference type="PANTHER" id="PTHR43581:SF3">
    <property type="entry name" value="AAA+ ATPASE DOMAIN-CONTAINING PROTEIN"/>
    <property type="match status" value="1"/>
</dbReference>
<protein>
    <submittedName>
        <fullName evidence="2">AAA family ATPase</fullName>
    </submittedName>
</protein>
<name>A0ABU2Z6T4_9ACTN</name>
<accession>A0ABU2Z6T4</accession>